<dbReference type="InterPro" id="IPR011989">
    <property type="entry name" value="ARM-like"/>
</dbReference>
<dbReference type="Gene3D" id="1.25.10.10">
    <property type="entry name" value="Leucine-rich Repeat Variant"/>
    <property type="match status" value="1"/>
</dbReference>
<gene>
    <name evidence="1" type="ORF">RHGRI_007939</name>
</gene>
<reference evidence="1" key="1">
    <citation type="submission" date="2020-08" db="EMBL/GenBank/DDBJ databases">
        <title>Plant Genome Project.</title>
        <authorList>
            <person name="Zhang R.-G."/>
        </authorList>
    </citation>
    <scope>NUCLEOTIDE SEQUENCE</scope>
    <source>
        <strain evidence="1">WSP0</strain>
        <tissue evidence="1">Leaf</tissue>
    </source>
</reference>
<dbReference type="GO" id="GO:0007051">
    <property type="term" value="P:spindle organization"/>
    <property type="evidence" value="ECO:0007669"/>
    <property type="project" value="InterPro"/>
</dbReference>
<sequence>MSVVQQNLHVATVGSTADDVKGFERSNISVPSIGKEMIEVLDILLRWFVLRFCQCITSCLLKVLKYLPELFDMLRIEGYTLTESQAAIFIPCLVEKG</sequence>
<dbReference type="GO" id="GO:0061863">
    <property type="term" value="F:microtubule plus end polymerase"/>
    <property type="evidence" value="ECO:0007669"/>
    <property type="project" value="InterPro"/>
</dbReference>
<keyword evidence="2" id="KW-1185">Reference proteome</keyword>
<dbReference type="GO" id="GO:0030951">
    <property type="term" value="P:establishment or maintenance of microtubule cytoskeleton polarity"/>
    <property type="evidence" value="ECO:0007669"/>
    <property type="project" value="InterPro"/>
</dbReference>
<proteinExistence type="predicted"/>
<dbReference type="GO" id="GO:0046785">
    <property type="term" value="P:microtubule polymerization"/>
    <property type="evidence" value="ECO:0007669"/>
    <property type="project" value="InterPro"/>
</dbReference>
<dbReference type="GO" id="GO:0051010">
    <property type="term" value="F:microtubule plus-end binding"/>
    <property type="evidence" value="ECO:0007669"/>
    <property type="project" value="InterPro"/>
</dbReference>
<accession>A0AAV6KYZ6</accession>
<dbReference type="InterPro" id="IPR045110">
    <property type="entry name" value="XMAP215"/>
</dbReference>
<name>A0AAV6KYZ6_9ERIC</name>
<dbReference type="PANTHER" id="PTHR12609">
    <property type="entry name" value="MICROTUBULE ASSOCIATED PROTEIN XMAP215"/>
    <property type="match status" value="1"/>
</dbReference>
<organism evidence="1 2">
    <name type="scientific">Rhododendron griersonianum</name>
    <dbReference type="NCBI Taxonomy" id="479676"/>
    <lineage>
        <taxon>Eukaryota</taxon>
        <taxon>Viridiplantae</taxon>
        <taxon>Streptophyta</taxon>
        <taxon>Embryophyta</taxon>
        <taxon>Tracheophyta</taxon>
        <taxon>Spermatophyta</taxon>
        <taxon>Magnoliopsida</taxon>
        <taxon>eudicotyledons</taxon>
        <taxon>Gunneridae</taxon>
        <taxon>Pentapetalae</taxon>
        <taxon>asterids</taxon>
        <taxon>Ericales</taxon>
        <taxon>Ericaceae</taxon>
        <taxon>Ericoideae</taxon>
        <taxon>Rhodoreae</taxon>
        <taxon>Rhododendron</taxon>
    </lineage>
</organism>
<dbReference type="Proteomes" id="UP000823749">
    <property type="component" value="Chromosome 3"/>
</dbReference>
<dbReference type="AlphaFoldDB" id="A0AAV6KYZ6"/>
<evidence type="ECO:0000313" key="2">
    <source>
        <dbReference type="Proteomes" id="UP000823749"/>
    </source>
</evidence>
<comment type="caution">
    <text evidence="1">The sequence shown here is derived from an EMBL/GenBank/DDBJ whole genome shotgun (WGS) entry which is preliminary data.</text>
</comment>
<dbReference type="EMBL" id="JACTNZ010000003">
    <property type="protein sequence ID" value="KAG5557871.1"/>
    <property type="molecule type" value="Genomic_DNA"/>
</dbReference>
<evidence type="ECO:0000313" key="1">
    <source>
        <dbReference type="EMBL" id="KAG5557871.1"/>
    </source>
</evidence>
<protein>
    <submittedName>
        <fullName evidence="1">Uncharacterized protein</fullName>
    </submittedName>
</protein>